<dbReference type="Proteomes" id="UP000827872">
    <property type="component" value="Linkage Group LG08"/>
</dbReference>
<keyword evidence="2" id="KW-1185">Reference proteome</keyword>
<organism evidence="1 2">
    <name type="scientific">Sphaerodactylus townsendi</name>
    <dbReference type="NCBI Taxonomy" id="933632"/>
    <lineage>
        <taxon>Eukaryota</taxon>
        <taxon>Metazoa</taxon>
        <taxon>Chordata</taxon>
        <taxon>Craniata</taxon>
        <taxon>Vertebrata</taxon>
        <taxon>Euteleostomi</taxon>
        <taxon>Lepidosauria</taxon>
        <taxon>Squamata</taxon>
        <taxon>Bifurcata</taxon>
        <taxon>Gekkota</taxon>
        <taxon>Sphaerodactylidae</taxon>
        <taxon>Sphaerodactylus</taxon>
    </lineage>
</organism>
<sequence length="128" mass="13942">MVEECGAEGVNVIQGGEGTQKLVYFCPFQGWKSSCSPQALRVPVQSPSMNANVIWAKLSCGVQIPLLLDSKSLDSTELYLQGDLLRGRPHQARLVGHRVSKRLTLAQGGFFDLVTPTAHLSGFRPAYL</sequence>
<comment type="caution">
    <text evidence="1">The sequence shown here is derived from an EMBL/GenBank/DDBJ whole genome shotgun (WGS) entry which is preliminary data.</text>
</comment>
<name>A0ACB8FAX6_9SAUR</name>
<proteinExistence type="predicted"/>
<dbReference type="EMBL" id="CM037621">
    <property type="protein sequence ID" value="KAH8002487.1"/>
    <property type="molecule type" value="Genomic_DNA"/>
</dbReference>
<reference evidence="1" key="1">
    <citation type="submission" date="2021-08" db="EMBL/GenBank/DDBJ databases">
        <title>The first chromosome-level gecko genome reveals the dynamic sex chromosomes of Neotropical dwarf geckos (Sphaerodactylidae: Sphaerodactylus).</title>
        <authorList>
            <person name="Pinto B.J."/>
            <person name="Keating S.E."/>
            <person name="Gamble T."/>
        </authorList>
    </citation>
    <scope>NUCLEOTIDE SEQUENCE</scope>
    <source>
        <strain evidence="1">TG3544</strain>
    </source>
</reference>
<protein>
    <submittedName>
        <fullName evidence="1">Uncharacterized protein</fullName>
    </submittedName>
</protein>
<gene>
    <name evidence="1" type="ORF">K3G42_024932</name>
</gene>
<evidence type="ECO:0000313" key="2">
    <source>
        <dbReference type="Proteomes" id="UP000827872"/>
    </source>
</evidence>
<accession>A0ACB8FAX6</accession>
<evidence type="ECO:0000313" key="1">
    <source>
        <dbReference type="EMBL" id="KAH8002487.1"/>
    </source>
</evidence>